<dbReference type="Proteomes" id="UP000631114">
    <property type="component" value="Unassembled WGS sequence"/>
</dbReference>
<feature type="domain" description="CMP/dCMP-type deaminase" evidence="3">
    <location>
        <begin position="269"/>
        <end position="387"/>
    </location>
</feature>
<accession>A0A835HFH9</accession>
<comment type="similarity">
    <text evidence="2">Belongs to the cytidine and deoxycytidylate deaminase family. ADAT3 subfamily.</text>
</comment>
<dbReference type="GO" id="GO:0002100">
    <property type="term" value="P:tRNA wobble adenosine to inosine editing"/>
    <property type="evidence" value="ECO:0007669"/>
    <property type="project" value="InterPro"/>
</dbReference>
<dbReference type="InterPro" id="IPR016193">
    <property type="entry name" value="Cytidine_deaminase-like"/>
</dbReference>
<dbReference type="InterPro" id="IPR002125">
    <property type="entry name" value="CMP_dCMP_dom"/>
</dbReference>
<dbReference type="GO" id="GO:0005737">
    <property type="term" value="C:cytoplasm"/>
    <property type="evidence" value="ECO:0007669"/>
    <property type="project" value="TreeGrafter"/>
</dbReference>
<protein>
    <recommendedName>
        <fullName evidence="3">CMP/dCMP-type deaminase domain-containing protein</fullName>
    </recommendedName>
</protein>
<dbReference type="Pfam" id="PF00383">
    <property type="entry name" value="dCMP_cyt_deam_1"/>
    <property type="match status" value="1"/>
</dbReference>
<dbReference type="Gene3D" id="3.40.140.10">
    <property type="entry name" value="Cytidine Deaminase, domain 2"/>
    <property type="match status" value="1"/>
</dbReference>
<sequence>MQNNKWEIIHIPENPPISITEPPCVNVFAAIIEPKCASTLIRLLNQIAPLKNLFHVKRARKTCVDGGKVQLSMILCVAREDVQQLESIPSDILELVNAYQLSPFTAKVPKYVASSKEEWKEQCKLWPTSYHPPCYNIEGITGFSEEDSQSIFNYMKLALELTKATSQVTNAAVIVDPSVRKIISSGSDQTHSWLGPTNNTSLETRYTKQLEIITSSQCDANGAAIIDPLLSNSACDGRKHLYTGVSCLYPWKWTEQPLDNGNACFFHPLRHAAFVAIENAAARDKHLYPGLGHFQDHSFEVDHLSSSMSLPAKKQKIDLAKDEDGLVLKSCSDGSHCETERLYLCTGCDIFLVWEPCTMCAMALVHQRIRRVFYAFPNPNFGALGSVQRLQGEKSMNHHYAVFRVLLPEEVLDDVPLK</sequence>
<comment type="caution">
    <text evidence="4">The sequence shown here is derived from an EMBL/GenBank/DDBJ whole genome shotgun (WGS) entry which is preliminary data.</text>
</comment>
<evidence type="ECO:0000313" key="5">
    <source>
        <dbReference type="Proteomes" id="UP000631114"/>
    </source>
</evidence>
<evidence type="ECO:0000313" key="4">
    <source>
        <dbReference type="EMBL" id="KAF9597402.1"/>
    </source>
</evidence>
<dbReference type="SUPFAM" id="SSF53927">
    <property type="entry name" value="Cytidine deaminase-like"/>
    <property type="match status" value="1"/>
</dbReference>
<dbReference type="PANTHER" id="PTHR11079">
    <property type="entry name" value="CYTOSINE DEAMINASE FAMILY MEMBER"/>
    <property type="match status" value="1"/>
</dbReference>
<dbReference type="OrthoDB" id="3180714at2759"/>
<dbReference type="EMBL" id="JADFTS010000007">
    <property type="protein sequence ID" value="KAF9597402.1"/>
    <property type="molecule type" value="Genomic_DNA"/>
</dbReference>
<gene>
    <name evidence="4" type="ORF">IFM89_017748</name>
</gene>
<name>A0A835HFH9_9MAGN</name>
<dbReference type="GO" id="GO:0052717">
    <property type="term" value="F:tRNA-specific adenosine-34 deaminase activity"/>
    <property type="evidence" value="ECO:0007669"/>
    <property type="project" value="UniProtKB-EC"/>
</dbReference>
<proteinExistence type="inferred from homology"/>
<keyword evidence="1" id="KW-0819">tRNA processing</keyword>
<dbReference type="GO" id="GO:0005634">
    <property type="term" value="C:nucleus"/>
    <property type="evidence" value="ECO:0007669"/>
    <property type="project" value="TreeGrafter"/>
</dbReference>
<dbReference type="AlphaFoldDB" id="A0A835HFH9"/>
<evidence type="ECO:0000256" key="1">
    <source>
        <dbReference type="ARBA" id="ARBA00022694"/>
    </source>
</evidence>
<reference evidence="4 5" key="1">
    <citation type="submission" date="2020-10" db="EMBL/GenBank/DDBJ databases">
        <title>The Coptis chinensis genome and diversification of protoberbering-type alkaloids.</title>
        <authorList>
            <person name="Wang B."/>
            <person name="Shu S."/>
            <person name="Song C."/>
            <person name="Liu Y."/>
        </authorList>
    </citation>
    <scope>NUCLEOTIDE SEQUENCE [LARGE SCALE GENOMIC DNA]</scope>
    <source>
        <strain evidence="4">HL-2020</strain>
        <tissue evidence="4">Leaf</tissue>
    </source>
</reference>
<dbReference type="PANTHER" id="PTHR11079:SF156">
    <property type="entry name" value="INACTIVE TRNA-SPECIFIC ADENOSINE DEAMINASE-LIKE PROTEIN 3-RELATED"/>
    <property type="match status" value="1"/>
</dbReference>
<evidence type="ECO:0000259" key="3">
    <source>
        <dbReference type="PROSITE" id="PS51747"/>
    </source>
</evidence>
<dbReference type="PROSITE" id="PS51747">
    <property type="entry name" value="CYT_DCMP_DEAMINASES_2"/>
    <property type="match status" value="1"/>
</dbReference>
<organism evidence="4 5">
    <name type="scientific">Coptis chinensis</name>
    <dbReference type="NCBI Taxonomy" id="261450"/>
    <lineage>
        <taxon>Eukaryota</taxon>
        <taxon>Viridiplantae</taxon>
        <taxon>Streptophyta</taxon>
        <taxon>Embryophyta</taxon>
        <taxon>Tracheophyta</taxon>
        <taxon>Spermatophyta</taxon>
        <taxon>Magnoliopsida</taxon>
        <taxon>Ranunculales</taxon>
        <taxon>Ranunculaceae</taxon>
        <taxon>Coptidoideae</taxon>
        <taxon>Coptis</taxon>
    </lineage>
</organism>
<evidence type="ECO:0000256" key="2">
    <source>
        <dbReference type="ARBA" id="ARBA00038160"/>
    </source>
</evidence>
<keyword evidence="5" id="KW-1185">Reference proteome</keyword>
<dbReference type="GO" id="GO:0046872">
    <property type="term" value="F:metal ion binding"/>
    <property type="evidence" value="ECO:0007669"/>
    <property type="project" value="UniProtKB-KW"/>
</dbReference>